<dbReference type="RefSeq" id="WP_043462832.1">
    <property type="nucleotide sequence ID" value="NZ_CP134822.1"/>
</dbReference>
<gene>
    <name evidence="3" type="ORF">SFRA_012220</name>
</gene>
<feature type="chain" id="PRO_5043184439" evidence="2">
    <location>
        <begin position="28"/>
        <end position="225"/>
    </location>
</feature>
<feature type="compositionally biased region" description="Low complexity" evidence="1">
    <location>
        <begin position="166"/>
        <end position="178"/>
    </location>
</feature>
<feature type="compositionally biased region" description="Acidic residues" evidence="1">
    <location>
        <begin position="213"/>
        <end position="225"/>
    </location>
</feature>
<keyword evidence="4" id="KW-1185">Reference proteome</keyword>
<accession>A0A3M8EZD3</accession>
<feature type="region of interest" description="Disordered" evidence="1">
    <location>
        <begin position="161"/>
        <end position="225"/>
    </location>
</feature>
<comment type="caution">
    <text evidence="3">The sequence shown here is derived from an EMBL/GenBank/DDBJ whole genome shotgun (WGS) entry which is preliminary data.</text>
</comment>
<feature type="signal peptide" evidence="2">
    <location>
        <begin position="1"/>
        <end position="27"/>
    </location>
</feature>
<dbReference type="EMBL" id="JNAD02000005">
    <property type="protein sequence ID" value="RKM95812.1"/>
    <property type="molecule type" value="Genomic_DNA"/>
</dbReference>
<dbReference type="PROSITE" id="PS51257">
    <property type="entry name" value="PROKAR_LIPOPROTEIN"/>
    <property type="match status" value="1"/>
</dbReference>
<keyword evidence="2" id="KW-0732">Signal</keyword>
<evidence type="ECO:0000313" key="3">
    <source>
        <dbReference type="EMBL" id="RKM95812.1"/>
    </source>
</evidence>
<dbReference type="Proteomes" id="UP000028058">
    <property type="component" value="Unassembled WGS sequence"/>
</dbReference>
<evidence type="ECO:0000256" key="1">
    <source>
        <dbReference type="SAM" id="MobiDB-lite"/>
    </source>
</evidence>
<sequence>MSRSLRRGILAATAVAFSLFTVSACGAGNEADTNKVRPDNASTSVGKIKIQNVNVITQAEGSEGPAVVSAKIFNTGGTEQTLESVTVSRDGAEAELSPAKGSGPVTIPANGSVILGGKGNAAATLDSPEVEEGGVTPVVFTLSGTGEIEVGALVMPADGYYERFGPSSQPTQSPTASPGETPEGTESPSGSETAPESPAGDEEAGAGAQEDVANGDEEPEGTPGD</sequence>
<dbReference type="AlphaFoldDB" id="A0A3M8EZD3"/>
<organism evidence="3 4">
    <name type="scientific">Streptomyces xinghaiensis</name>
    <dbReference type="NCBI Taxonomy" id="1038928"/>
    <lineage>
        <taxon>Bacteria</taxon>
        <taxon>Bacillati</taxon>
        <taxon>Actinomycetota</taxon>
        <taxon>Actinomycetes</taxon>
        <taxon>Kitasatosporales</taxon>
        <taxon>Streptomycetaceae</taxon>
        <taxon>Streptomyces</taxon>
    </lineage>
</organism>
<evidence type="ECO:0000256" key="2">
    <source>
        <dbReference type="SAM" id="SignalP"/>
    </source>
</evidence>
<reference evidence="3 4" key="1">
    <citation type="journal article" date="2014" name="Genome Announc.">
        <title>Draft Genome Sequence of Streptomyces fradiae ATCC 19609, a Strain Highly Sensitive to Antibiotics.</title>
        <authorList>
            <person name="Bekker O.B."/>
            <person name="Klimina K.M."/>
            <person name="Vatlin A.A."/>
            <person name="Zakharevich N.V."/>
            <person name="Kasianov A.S."/>
            <person name="Danilenko V.N."/>
        </authorList>
    </citation>
    <scope>NUCLEOTIDE SEQUENCE [LARGE SCALE GENOMIC DNA]</scope>
    <source>
        <strain evidence="3 4">ATCC 19609</strain>
    </source>
</reference>
<dbReference type="OrthoDB" id="3824824at2"/>
<protein>
    <submittedName>
        <fullName evidence="3">DUF461 domain-containing protein</fullName>
    </submittedName>
</protein>
<name>A0A3M8EZD3_9ACTN</name>
<proteinExistence type="predicted"/>
<evidence type="ECO:0000313" key="4">
    <source>
        <dbReference type="Proteomes" id="UP000028058"/>
    </source>
</evidence>